<dbReference type="InterPro" id="IPR015943">
    <property type="entry name" value="WD40/YVTN_repeat-like_dom_sf"/>
</dbReference>
<gene>
    <name evidence="6" type="ORF">VNI00_003530</name>
</gene>
<feature type="repeat" description="WD" evidence="4">
    <location>
        <begin position="198"/>
        <end position="230"/>
    </location>
</feature>
<dbReference type="InterPro" id="IPR019775">
    <property type="entry name" value="WD40_repeat_CS"/>
</dbReference>
<dbReference type="GO" id="GO:0043130">
    <property type="term" value="F:ubiquitin binding"/>
    <property type="evidence" value="ECO:0007669"/>
    <property type="project" value="TreeGrafter"/>
</dbReference>
<feature type="compositionally biased region" description="Basic residues" evidence="5">
    <location>
        <begin position="552"/>
        <end position="561"/>
    </location>
</feature>
<dbReference type="InterPro" id="IPR036322">
    <property type="entry name" value="WD40_repeat_dom_sf"/>
</dbReference>
<dbReference type="GO" id="GO:0000724">
    <property type="term" value="P:double-strand break repair via homologous recombination"/>
    <property type="evidence" value="ECO:0007669"/>
    <property type="project" value="TreeGrafter"/>
</dbReference>
<dbReference type="EMBL" id="JAYKXP010000009">
    <property type="protein sequence ID" value="KAK7054336.1"/>
    <property type="molecule type" value="Genomic_DNA"/>
</dbReference>
<dbReference type="SMART" id="SM00320">
    <property type="entry name" value="WD40"/>
    <property type="match status" value="7"/>
</dbReference>
<feature type="repeat" description="WD" evidence="4">
    <location>
        <begin position="300"/>
        <end position="341"/>
    </location>
</feature>
<feature type="compositionally biased region" description="Low complexity" evidence="5">
    <location>
        <begin position="562"/>
        <end position="573"/>
    </location>
</feature>
<keyword evidence="7" id="KW-1185">Reference proteome</keyword>
<evidence type="ECO:0000313" key="6">
    <source>
        <dbReference type="EMBL" id="KAK7054336.1"/>
    </source>
</evidence>
<evidence type="ECO:0008006" key="8">
    <source>
        <dbReference type="Google" id="ProtNLM"/>
    </source>
</evidence>
<evidence type="ECO:0000256" key="3">
    <source>
        <dbReference type="ARBA" id="ARBA00022737"/>
    </source>
</evidence>
<dbReference type="Gene3D" id="2.130.10.10">
    <property type="entry name" value="YVTN repeat-like/Quinoprotein amine dehydrogenase"/>
    <property type="match status" value="2"/>
</dbReference>
<dbReference type="AlphaFoldDB" id="A0AAW0DTY1"/>
<accession>A0AAW0DTY1</accession>
<dbReference type="Proteomes" id="UP001383192">
    <property type="component" value="Unassembled WGS sequence"/>
</dbReference>
<protein>
    <recommendedName>
        <fullName evidence="8">WD repeat-containing protein 48</fullName>
    </recommendedName>
</protein>
<evidence type="ECO:0000256" key="2">
    <source>
        <dbReference type="ARBA" id="ARBA00022574"/>
    </source>
</evidence>
<feature type="region of interest" description="Disordered" evidence="5">
    <location>
        <begin position="36"/>
        <end position="68"/>
    </location>
</feature>
<sequence length="1205" mass="130890">MSKRRVSYTIPAPTDHVPHLKLPTPGASRFGHTGPWLIPAEPSPSLHPQNSLRDHGVRQLPTPRHPRHRLGISSLALDTSTQLASGSQSPEGILYSGGRDGMIISWDLHLRMRTKARRKTRVGSQSKYRWELMTGWADDVFDEDGDEDEFVDGDVLGEVTGHKRRATRDDEGEEIPYERCWEMEGSGVGKPTSFRQCAQMHSEWINDLVLCNYNQTVVSASSDGTLKTWNPHSQYAPDISVFGQHNDYVRCLAVCREHSWIASGSFDRTIKLWDLSRSSSSPTSMTNVPSPLVTLNVPEKDDTKSSVYALAADPFGHVVVSGSPERVVRMWDPRSGKTTGKMVGHTDNIRAILISDDAQYLLTASTDASVKLWSLASPQRCLHTFTHHTDSVWSLYSSHPSLETFYSGDKSGLVCRVDVSGVDDSTQMAVGSMSVSTIDGSGYDVVPSNMDVGHGECILVAAAGEGVDRLVVLDDRLLWTASGTSSEIKRWRVPPTANSGLRGRAKSGNEAEAGRSRSTSRDEDVVLSESPVSLNAPLPPVPPRSPRSNSNPHHRHMHSHSQSRSPHPHSSTSQVSIQTQNGNVPLESLIRLQFANDAFAVLPSSRSQIGSISREADVATLYSVGGGRAASPHRMSISSMRAQSPQLVRKISEPVLEVTRELASEAIPYCDGPESVIPGDNGLVRCIILNDRVHVLTVDTAGEVGVWDIVRGICLGVFSRSSYTSQQLNEHWSPRDALETVRERIEGEAVVLPWATADTKCGVLTVHLSEDRCFDAEVYADEVGFRGEKGINDETKSTIHPVITSPTVIPALPPPSPVLQQQNHLTSPLTTPLIPLATLANIPQSPGNDATPLPHGRPGLKRLRSGSVMSAEPSESGDPAVAATGAASPTPLPTNKEPSDYFSVSRRPSEVGEENGKEKEKELAVPQTPVPQTPVTPSGLMGRLKSFGKARKPTLGTESGTPATPAVPASTGGEQTQGQGQGQTQTPDASGSSNTAENTNATAVQALLSSSISPPPSAEVPVHSLPSNITVTISEDFRTLYRGSVNNTGHDVHLLEEAMPLWLMEYLLLNKIPGNGVQPVKVSFILLPWPSKDGEGEQLPELLNITQSKLTASRWLRVRKLVNHVQDKLDKIASNTNVATPGSPRTSIESQSQNGQHVNKPRAEDVYEILCNDVLLPLDMTLAAVRQYVWRQASELTMYYRLKSR</sequence>
<dbReference type="CDD" id="cd00200">
    <property type="entry name" value="WD40"/>
    <property type="match status" value="1"/>
</dbReference>
<comment type="caution">
    <text evidence="6">The sequence shown here is derived from an EMBL/GenBank/DDBJ whole genome shotgun (WGS) entry which is preliminary data.</text>
</comment>
<dbReference type="PANTHER" id="PTHR19862">
    <property type="entry name" value="WD REPEAT-CONTAINING PROTEIN 48"/>
    <property type="match status" value="1"/>
</dbReference>
<dbReference type="PROSITE" id="PS50294">
    <property type="entry name" value="WD_REPEATS_REGION"/>
    <property type="match status" value="2"/>
</dbReference>
<dbReference type="InterPro" id="IPR051246">
    <property type="entry name" value="WDR48"/>
</dbReference>
<feature type="repeat" description="WD" evidence="4">
    <location>
        <begin position="242"/>
        <end position="283"/>
    </location>
</feature>
<dbReference type="InterPro" id="IPR021772">
    <property type="entry name" value="WDR48/Bun107"/>
</dbReference>
<feature type="compositionally biased region" description="Polar residues" evidence="5">
    <location>
        <begin position="987"/>
        <end position="997"/>
    </location>
</feature>
<keyword evidence="3" id="KW-0677">Repeat</keyword>
<feature type="repeat" description="WD" evidence="4">
    <location>
        <begin position="342"/>
        <end position="377"/>
    </location>
</feature>
<evidence type="ECO:0000313" key="7">
    <source>
        <dbReference type="Proteomes" id="UP001383192"/>
    </source>
</evidence>
<dbReference type="PRINTS" id="PR00320">
    <property type="entry name" value="GPROTEINBRPT"/>
</dbReference>
<comment type="similarity">
    <text evidence="1">Belongs to the WD repeat WDR48 family.</text>
</comment>
<dbReference type="InterPro" id="IPR001680">
    <property type="entry name" value="WD40_rpt"/>
</dbReference>
<dbReference type="PANTHER" id="PTHR19862:SF14">
    <property type="entry name" value="WD REPEAT-CONTAINING PROTEIN 48"/>
    <property type="match status" value="1"/>
</dbReference>
<dbReference type="CDD" id="cd17041">
    <property type="entry name" value="Ubl_WDR48"/>
    <property type="match status" value="1"/>
</dbReference>
<dbReference type="Pfam" id="PF11816">
    <property type="entry name" value="DUF3337"/>
    <property type="match status" value="1"/>
</dbReference>
<feature type="compositionally biased region" description="Basic and acidic residues" evidence="5">
    <location>
        <begin position="507"/>
        <end position="524"/>
    </location>
</feature>
<feature type="compositionally biased region" description="Polar residues" evidence="5">
    <location>
        <begin position="1135"/>
        <end position="1157"/>
    </location>
</feature>
<evidence type="ECO:0000256" key="5">
    <source>
        <dbReference type="SAM" id="MobiDB-lite"/>
    </source>
</evidence>
<feature type="region of interest" description="Disordered" evidence="5">
    <location>
        <begin position="1135"/>
        <end position="1159"/>
    </location>
</feature>
<keyword evidence="2 4" id="KW-0853">WD repeat</keyword>
<dbReference type="PROSITE" id="PS50082">
    <property type="entry name" value="WD_REPEATS_2"/>
    <property type="match status" value="4"/>
</dbReference>
<feature type="region of interest" description="Disordered" evidence="5">
    <location>
        <begin position="840"/>
        <end position="997"/>
    </location>
</feature>
<organism evidence="6 7">
    <name type="scientific">Paramarasmius palmivorus</name>
    <dbReference type="NCBI Taxonomy" id="297713"/>
    <lineage>
        <taxon>Eukaryota</taxon>
        <taxon>Fungi</taxon>
        <taxon>Dikarya</taxon>
        <taxon>Basidiomycota</taxon>
        <taxon>Agaricomycotina</taxon>
        <taxon>Agaricomycetes</taxon>
        <taxon>Agaricomycetidae</taxon>
        <taxon>Agaricales</taxon>
        <taxon>Marasmiineae</taxon>
        <taxon>Marasmiaceae</taxon>
        <taxon>Paramarasmius</taxon>
    </lineage>
</organism>
<feature type="compositionally biased region" description="Low complexity" evidence="5">
    <location>
        <begin position="971"/>
        <end position="986"/>
    </location>
</feature>
<evidence type="ECO:0000256" key="4">
    <source>
        <dbReference type="PROSITE-ProRule" id="PRU00221"/>
    </source>
</evidence>
<dbReference type="Pfam" id="PF00400">
    <property type="entry name" value="WD40"/>
    <property type="match status" value="5"/>
</dbReference>
<proteinExistence type="inferred from homology"/>
<dbReference type="PROSITE" id="PS00678">
    <property type="entry name" value="WD_REPEATS_1"/>
    <property type="match status" value="1"/>
</dbReference>
<reference evidence="6 7" key="1">
    <citation type="submission" date="2024-01" db="EMBL/GenBank/DDBJ databases">
        <title>A draft genome for a cacao thread blight-causing isolate of Paramarasmius palmivorus.</title>
        <authorList>
            <person name="Baruah I.K."/>
            <person name="Bukari Y."/>
            <person name="Amoako-Attah I."/>
            <person name="Meinhardt L.W."/>
            <person name="Bailey B.A."/>
            <person name="Cohen S.P."/>
        </authorList>
    </citation>
    <scope>NUCLEOTIDE SEQUENCE [LARGE SCALE GENOMIC DNA]</scope>
    <source>
        <strain evidence="6 7">GH-12</strain>
    </source>
</reference>
<evidence type="ECO:0000256" key="1">
    <source>
        <dbReference type="ARBA" id="ARBA00006917"/>
    </source>
</evidence>
<feature type="region of interest" description="Disordered" evidence="5">
    <location>
        <begin position="490"/>
        <end position="577"/>
    </location>
</feature>
<feature type="compositionally biased region" description="Basic and acidic residues" evidence="5">
    <location>
        <begin position="907"/>
        <end position="923"/>
    </location>
</feature>
<dbReference type="InterPro" id="IPR020472">
    <property type="entry name" value="WD40_PAC1"/>
</dbReference>
<dbReference type="SUPFAM" id="SSF50978">
    <property type="entry name" value="WD40 repeat-like"/>
    <property type="match status" value="1"/>
</dbReference>
<name>A0AAW0DTY1_9AGAR</name>